<protein>
    <recommendedName>
        <fullName evidence="3">CCHC-type domain-containing protein</fullName>
    </recommendedName>
</protein>
<dbReference type="InterPro" id="IPR001969">
    <property type="entry name" value="Aspartic_peptidase_AS"/>
</dbReference>
<dbReference type="InterPro" id="IPR005162">
    <property type="entry name" value="Retrotrans_gag_dom"/>
</dbReference>
<dbReference type="Gene3D" id="4.10.60.10">
    <property type="entry name" value="Zinc finger, CCHC-type"/>
    <property type="match status" value="1"/>
</dbReference>
<keyword evidence="1" id="KW-0863">Zinc-finger</keyword>
<dbReference type="PROSITE" id="PS00141">
    <property type="entry name" value="ASP_PROTEASE"/>
    <property type="match status" value="1"/>
</dbReference>
<evidence type="ECO:0000259" key="3">
    <source>
        <dbReference type="PROSITE" id="PS50158"/>
    </source>
</evidence>
<dbReference type="GO" id="GO:0003676">
    <property type="term" value="F:nucleic acid binding"/>
    <property type="evidence" value="ECO:0007669"/>
    <property type="project" value="InterPro"/>
</dbReference>
<feature type="compositionally biased region" description="Acidic residues" evidence="2">
    <location>
        <begin position="656"/>
        <end position="665"/>
    </location>
</feature>
<evidence type="ECO:0000256" key="1">
    <source>
        <dbReference type="PROSITE-ProRule" id="PRU00047"/>
    </source>
</evidence>
<dbReference type="GO" id="GO:0008270">
    <property type="term" value="F:zinc ion binding"/>
    <property type="evidence" value="ECO:0007669"/>
    <property type="project" value="UniProtKB-KW"/>
</dbReference>
<evidence type="ECO:0000256" key="2">
    <source>
        <dbReference type="SAM" id="MobiDB-lite"/>
    </source>
</evidence>
<dbReference type="PROSITE" id="PS50158">
    <property type="entry name" value="ZF_CCHC"/>
    <property type="match status" value="2"/>
</dbReference>
<dbReference type="SMART" id="SM00343">
    <property type="entry name" value="ZnF_C2HC"/>
    <property type="match status" value="2"/>
</dbReference>
<feature type="region of interest" description="Disordered" evidence="2">
    <location>
        <begin position="1423"/>
        <end position="1465"/>
    </location>
</feature>
<feature type="region of interest" description="Disordered" evidence="2">
    <location>
        <begin position="790"/>
        <end position="810"/>
    </location>
</feature>
<dbReference type="Proteomes" id="UP001172457">
    <property type="component" value="Unassembled WGS sequence"/>
</dbReference>
<dbReference type="Gene3D" id="3.10.10.10">
    <property type="entry name" value="HIV Type 1 Reverse Transcriptase, subunit A, domain 1"/>
    <property type="match status" value="1"/>
</dbReference>
<dbReference type="GO" id="GO:0004190">
    <property type="term" value="F:aspartic-type endopeptidase activity"/>
    <property type="evidence" value="ECO:0007669"/>
    <property type="project" value="InterPro"/>
</dbReference>
<organism evidence="4 5">
    <name type="scientific">Centaurea solstitialis</name>
    <name type="common">yellow star-thistle</name>
    <dbReference type="NCBI Taxonomy" id="347529"/>
    <lineage>
        <taxon>Eukaryota</taxon>
        <taxon>Viridiplantae</taxon>
        <taxon>Streptophyta</taxon>
        <taxon>Embryophyta</taxon>
        <taxon>Tracheophyta</taxon>
        <taxon>Spermatophyta</taxon>
        <taxon>Magnoliopsida</taxon>
        <taxon>eudicotyledons</taxon>
        <taxon>Gunneridae</taxon>
        <taxon>Pentapetalae</taxon>
        <taxon>asterids</taxon>
        <taxon>campanulids</taxon>
        <taxon>Asterales</taxon>
        <taxon>Asteraceae</taxon>
        <taxon>Carduoideae</taxon>
        <taxon>Cardueae</taxon>
        <taxon>Centaureinae</taxon>
        <taxon>Centaurea</taxon>
    </lineage>
</organism>
<feature type="compositionally biased region" description="Basic and acidic residues" evidence="2">
    <location>
        <begin position="686"/>
        <end position="702"/>
    </location>
</feature>
<dbReference type="InterPro" id="IPR036875">
    <property type="entry name" value="Znf_CCHC_sf"/>
</dbReference>
<dbReference type="Gene3D" id="2.40.70.10">
    <property type="entry name" value="Acid Proteases"/>
    <property type="match status" value="1"/>
</dbReference>
<dbReference type="PANTHER" id="PTHR15503">
    <property type="entry name" value="LDOC1 RELATED"/>
    <property type="match status" value="1"/>
</dbReference>
<dbReference type="Pfam" id="PF08284">
    <property type="entry name" value="RVP_2"/>
    <property type="match status" value="1"/>
</dbReference>
<dbReference type="InterPro" id="IPR021109">
    <property type="entry name" value="Peptidase_aspartic_dom_sf"/>
</dbReference>
<comment type="caution">
    <text evidence="4">The sequence shown here is derived from an EMBL/GenBank/DDBJ whole genome shotgun (WGS) entry which is preliminary data.</text>
</comment>
<sequence>MDSLRFVKDHNKVGYLSKGGESEGFEDIVDFLASSYIAYAATINPTVYIQHMQDFWSNAVVQEEEGVKSIQTTICGLSLTLTPAKIRHHLQLNDEGGISMLSTRTIMGNLFKMGYTGSKTSLKYLKGKLCPQWRFFVHTLLHCFSKKTTGFGEFSSTMASALVCLATKQVFNFSQMIFDDLVYNLENIPNSKVKTFFMFPRFVQEVITKELTAVPTHGNIYKSSALSNKVFANMKRPAEGSNDQFTPLFSTMMRVNHPQGEASGLQPTQPSIPSDDLPTPITTTIPQSLANTPTPTLKKYQRKNRGAPSSSGSKPNEPLSQQLEHSPSDSTQRDTPGVQPHSCIKKVPSKEKDGHVVGEAQTIDVAQGVHQDSLNISKTPTTATPSEKSQGGPRCQETKGASSASARLKTKVKKLKDPVMEVNTSKPGEGRFTQKELMENFSTIAKDLKAFERNFFIHDEKHGSHEERLDILEELATAQHDMLKLHEAQLVKQAKVIQAQGASIASMKGTIRALRRRYNTLVAFTKGERKSEFKGEQVQEKEVVNEPVQHSELPVDEIPEVVMNSVAKGENEKEDEKVNEETQVADEPVVDIAEPELQKAEPEINEDDLTIVELLVKMPEVVKPTKGVVFKEPEVVKKIDLPVDPKDKGKEKVIEEAESDSDTEIDEAKRKIMEYDASEALARKLSLEEQERVNKEMEERKRKADKKKPVKKGPKKTTPKAETEKRRTMVRYLSSALGKPVQYFSRWTLEEIENKYNVTREAMHLEAMEEKHVETEEVALIQRKRKTDQIEEQVTTAGNPEDGVEKTKETVADSEQQVVQVIEKKEEIAEKTVEKEVKVADQIEAQPSRAIRKKSIAKRPKMSKEIEEPSNISMWIYFENNQIDYFKIFRSDGTNEVFANYLGIFRKLSKGDLKKMYEIACTKEVEDFEEAKMLVEDLKIMFAFSKTKAELKKNRKRDQDDSIGEGKVISWNTYENRVFSVNFEKGRMSFFLMDKRYDFEPIMMGSMLEVKKKAENLSELDKELIDRLREQLLELNPSYFDEEVIELKQKKVTGWGVDQNLRYVVQFDDGSELCDAEWENILEDCTRENLKEILLGVKNSTCEDVKEWRWFEKCKVYSLSINDGEMEYYFEECETDALDVQRLQCMMKVNLSTRGEPTRAARGRFGRAATEVGARVQPRARGGRRAHSERPPVIPEPSQQESSASHPAPFITKEDFQTEMGKLQATLQNLLNQQERSKSTEEKEDSGMTSPPPTVVGGHSQLTPLETVVPPKSTHGCSYKAFAACKPPLYKGERDPVLAVRWIEEMEMVFETCRCANEDKVVYARSMLKADALSWWNLETGGKGSEMVRKMTWDGFVKKFTQQFCPLAATKKMEEEFMRLEQGNLSVQDYTTRFIEKARFAGVYVPIEERKVAITAAETIEREKNRQMTERSGDKRRWEGPVSDPRKGKFPRVDPRGGPNPSTRPCGKCQRFHQGECRTGPPTCYRCGQPGHLSRDCGKGKSCYQCGATDHVRTECPQLKKGEAPTPGGRAIAAKDDRRAASIPAKSRAFRMTAEEAEEAPDVVTGTFLVNSLHAKVLFDTGADYSYATPELLKLSCAKLEPLDRPYEADTANGRVWVREFARGCTIELEGCLVPVVLRLIPMEGLDVVLGMDWMIRNKVNIDCEQKMVRIKLPDGRMAVVYGAKRNRSTSLISVIKANRCTRKGCVWFMAYVVDSKKDKLKVKDVEVVRDYPEVFPEDLVSLPPDREIEFRIDLVPGATPIAKAPYRLAPSELKEMLAQLQELLDKGFIRPSTSP</sequence>
<dbReference type="SUPFAM" id="SSF50630">
    <property type="entry name" value="Acid proteases"/>
    <property type="match status" value="1"/>
</dbReference>
<dbReference type="SUPFAM" id="SSF56672">
    <property type="entry name" value="DNA/RNA polymerases"/>
    <property type="match status" value="1"/>
</dbReference>
<feature type="compositionally biased region" description="Basic and acidic residues" evidence="2">
    <location>
        <begin position="646"/>
        <end position="655"/>
    </location>
</feature>
<accession>A0AA38SG23</accession>
<dbReference type="CDD" id="cd00303">
    <property type="entry name" value="retropepsin_like"/>
    <property type="match status" value="1"/>
</dbReference>
<dbReference type="InterPro" id="IPR032567">
    <property type="entry name" value="RTL1-rel"/>
</dbReference>
<keyword evidence="1" id="KW-0479">Metal-binding</keyword>
<feature type="domain" description="CCHC-type" evidence="3">
    <location>
        <begin position="1484"/>
        <end position="1497"/>
    </location>
</feature>
<dbReference type="SUPFAM" id="SSF57756">
    <property type="entry name" value="Retrovirus zinc finger-like domains"/>
    <property type="match status" value="1"/>
</dbReference>
<feature type="compositionally biased region" description="Polar residues" evidence="2">
    <location>
        <begin position="307"/>
        <end position="334"/>
    </location>
</feature>
<proteinExistence type="predicted"/>
<dbReference type="Pfam" id="PF03732">
    <property type="entry name" value="Retrotrans_gag"/>
    <property type="match status" value="1"/>
</dbReference>
<reference evidence="4" key="1">
    <citation type="submission" date="2023-03" db="EMBL/GenBank/DDBJ databases">
        <title>Chromosome-scale reference genome and RAD-based genetic map of yellow starthistle (Centaurea solstitialis) reveal putative structural variation and QTLs associated with invader traits.</title>
        <authorList>
            <person name="Reatini B."/>
            <person name="Cang F.A."/>
            <person name="Jiang Q."/>
            <person name="Mckibben M.T.W."/>
            <person name="Barker M.S."/>
            <person name="Rieseberg L.H."/>
            <person name="Dlugosch K.M."/>
        </authorList>
    </citation>
    <scope>NUCLEOTIDE SEQUENCE</scope>
    <source>
        <strain evidence="4">CAN-66</strain>
        <tissue evidence="4">Leaf</tissue>
    </source>
</reference>
<feature type="compositionally biased region" description="Basic and acidic residues" evidence="2">
    <location>
        <begin position="1423"/>
        <end position="1455"/>
    </location>
</feature>
<feature type="region of interest" description="Disordered" evidence="2">
    <location>
        <begin position="646"/>
        <end position="665"/>
    </location>
</feature>
<feature type="compositionally biased region" description="Basic residues" evidence="2">
    <location>
        <begin position="703"/>
        <end position="718"/>
    </location>
</feature>
<evidence type="ECO:0000313" key="4">
    <source>
        <dbReference type="EMBL" id="KAJ9535396.1"/>
    </source>
</evidence>
<gene>
    <name evidence="4" type="ORF">OSB04_un001491</name>
</gene>
<dbReference type="InterPro" id="IPR043502">
    <property type="entry name" value="DNA/RNA_pol_sf"/>
</dbReference>
<feature type="region of interest" description="Disordered" evidence="2">
    <location>
        <begin position="1233"/>
        <end position="1261"/>
    </location>
</feature>
<name>A0AA38SG23_9ASTR</name>
<keyword evidence="1" id="KW-0862">Zinc</keyword>
<feature type="compositionally biased region" description="Polar residues" evidence="2">
    <location>
        <begin position="370"/>
        <end position="389"/>
    </location>
</feature>
<dbReference type="GO" id="GO:0006508">
    <property type="term" value="P:proteolysis"/>
    <property type="evidence" value="ECO:0007669"/>
    <property type="project" value="InterPro"/>
</dbReference>
<feature type="region of interest" description="Disordered" evidence="2">
    <location>
        <begin position="258"/>
        <end position="411"/>
    </location>
</feature>
<feature type="domain" description="CCHC-type" evidence="3">
    <location>
        <begin position="1503"/>
        <end position="1518"/>
    </location>
</feature>
<dbReference type="EMBL" id="JARYMX010000275">
    <property type="protein sequence ID" value="KAJ9535396.1"/>
    <property type="molecule type" value="Genomic_DNA"/>
</dbReference>
<dbReference type="InterPro" id="IPR001878">
    <property type="entry name" value="Znf_CCHC"/>
</dbReference>
<dbReference type="PANTHER" id="PTHR15503:SF42">
    <property type="entry name" value="ZINC FINGER, CCHC-TYPE, RETROTRANSPOSON GAG DOMAIN, ASPARTIC PEPTIDASE DOMAIN PROTEIN-RELATED"/>
    <property type="match status" value="1"/>
</dbReference>
<keyword evidence="5" id="KW-1185">Reference proteome</keyword>
<evidence type="ECO:0000313" key="5">
    <source>
        <dbReference type="Proteomes" id="UP001172457"/>
    </source>
</evidence>
<feature type="region of interest" description="Disordered" evidence="2">
    <location>
        <begin position="1156"/>
        <end position="1207"/>
    </location>
</feature>
<feature type="region of interest" description="Disordered" evidence="2">
    <location>
        <begin position="686"/>
        <end position="727"/>
    </location>
</feature>
<dbReference type="Pfam" id="PF00098">
    <property type="entry name" value="zf-CCHC"/>
    <property type="match status" value="1"/>
</dbReference>